<dbReference type="EMBL" id="CAJJDM010000117">
    <property type="protein sequence ID" value="CAD8101026.1"/>
    <property type="molecule type" value="Genomic_DNA"/>
</dbReference>
<organism evidence="2 3">
    <name type="scientific">Paramecium primaurelia</name>
    <dbReference type="NCBI Taxonomy" id="5886"/>
    <lineage>
        <taxon>Eukaryota</taxon>
        <taxon>Sar</taxon>
        <taxon>Alveolata</taxon>
        <taxon>Ciliophora</taxon>
        <taxon>Intramacronucleata</taxon>
        <taxon>Oligohymenophorea</taxon>
        <taxon>Peniculida</taxon>
        <taxon>Parameciidae</taxon>
        <taxon>Paramecium</taxon>
    </lineage>
</organism>
<feature type="compositionally biased region" description="Basic residues" evidence="1">
    <location>
        <begin position="73"/>
        <end position="90"/>
    </location>
</feature>
<evidence type="ECO:0000313" key="2">
    <source>
        <dbReference type="EMBL" id="CAD8101026.1"/>
    </source>
</evidence>
<keyword evidence="3" id="KW-1185">Reference proteome</keyword>
<dbReference type="AlphaFoldDB" id="A0A8S1PCX7"/>
<reference evidence="2" key="1">
    <citation type="submission" date="2021-01" db="EMBL/GenBank/DDBJ databases">
        <authorList>
            <consortium name="Genoscope - CEA"/>
            <person name="William W."/>
        </authorList>
    </citation>
    <scope>NUCLEOTIDE SEQUENCE</scope>
</reference>
<dbReference type="Proteomes" id="UP000688137">
    <property type="component" value="Unassembled WGS sequence"/>
</dbReference>
<gene>
    <name evidence="2" type="ORF">PPRIM_AZ9-3.1.T1140072</name>
</gene>
<protein>
    <submittedName>
        <fullName evidence="2">Uncharacterized protein</fullName>
    </submittedName>
</protein>
<sequence length="90" mass="11322">MKYFYNFSYSKLIGRFNYDAIRIIQEYLKKLRRDILKKEKKQVNNLDCQIQMKMKIYCKKFRNRKNNKERNGKRIKKRQEKKNKKSKDHI</sequence>
<accession>A0A8S1PCX7</accession>
<evidence type="ECO:0000313" key="3">
    <source>
        <dbReference type="Proteomes" id="UP000688137"/>
    </source>
</evidence>
<evidence type="ECO:0000256" key="1">
    <source>
        <dbReference type="SAM" id="MobiDB-lite"/>
    </source>
</evidence>
<feature type="region of interest" description="Disordered" evidence="1">
    <location>
        <begin position="61"/>
        <end position="90"/>
    </location>
</feature>
<comment type="caution">
    <text evidence="2">The sequence shown here is derived from an EMBL/GenBank/DDBJ whole genome shotgun (WGS) entry which is preliminary data.</text>
</comment>
<proteinExistence type="predicted"/>
<name>A0A8S1PCX7_PARPR</name>